<dbReference type="GeneID" id="30032366"/>
<organism evidence="4 5">
    <name type="scientific">Metschnikowia bicuspidata var. bicuspidata NRRL YB-4993</name>
    <dbReference type="NCBI Taxonomy" id="869754"/>
    <lineage>
        <taxon>Eukaryota</taxon>
        <taxon>Fungi</taxon>
        <taxon>Dikarya</taxon>
        <taxon>Ascomycota</taxon>
        <taxon>Saccharomycotina</taxon>
        <taxon>Pichiomycetes</taxon>
        <taxon>Metschnikowiaceae</taxon>
        <taxon>Metschnikowia</taxon>
    </lineage>
</organism>
<protein>
    <recommendedName>
        <fullName evidence="3">Hap4 transcription factor heteromerisation domain-containing protein</fullName>
    </recommendedName>
</protein>
<feature type="region of interest" description="Disordered" evidence="2">
    <location>
        <begin position="1"/>
        <end position="77"/>
    </location>
</feature>
<dbReference type="OrthoDB" id="5374328at2759"/>
<dbReference type="AlphaFoldDB" id="A0A1A0HH07"/>
<evidence type="ECO:0000256" key="2">
    <source>
        <dbReference type="SAM" id="MobiDB-lite"/>
    </source>
</evidence>
<dbReference type="InterPro" id="IPR018287">
    <property type="entry name" value="Hap4_TF_heteromerisation"/>
</dbReference>
<dbReference type="GO" id="GO:0006355">
    <property type="term" value="P:regulation of DNA-templated transcription"/>
    <property type="evidence" value="ECO:0007669"/>
    <property type="project" value="InterPro"/>
</dbReference>
<dbReference type="Proteomes" id="UP000092555">
    <property type="component" value="Unassembled WGS sequence"/>
</dbReference>
<name>A0A1A0HH07_9ASCO</name>
<comment type="caution">
    <text evidence="4">The sequence shown here is derived from an EMBL/GenBank/DDBJ whole genome shotgun (WGS) entry which is preliminary data.</text>
</comment>
<keyword evidence="1" id="KW-0539">Nucleus</keyword>
<dbReference type="GO" id="GO:0005634">
    <property type="term" value="C:nucleus"/>
    <property type="evidence" value="ECO:0007669"/>
    <property type="project" value="InterPro"/>
</dbReference>
<dbReference type="RefSeq" id="XP_018713614.1">
    <property type="nucleotide sequence ID" value="XM_018859391.1"/>
</dbReference>
<accession>A0A1A0HH07</accession>
<evidence type="ECO:0000313" key="4">
    <source>
        <dbReference type="EMBL" id="OBA23133.1"/>
    </source>
</evidence>
<reference evidence="4 5" key="1">
    <citation type="submission" date="2016-05" db="EMBL/GenBank/DDBJ databases">
        <title>Comparative genomics of biotechnologically important yeasts.</title>
        <authorList>
            <consortium name="DOE Joint Genome Institute"/>
            <person name="Riley R."/>
            <person name="Haridas S."/>
            <person name="Wolfe K.H."/>
            <person name="Lopes M.R."/>
            <person name="Hittinger C.T."/>
            <person name="Goker M."/>
            <person name="Salamov A."/>
            <person name="Wisecaver J."/>
            <person name="Long T.M."/>
            <person name="Aerts A.L."/>
            <person name="Barry K."/>
            <person name="Choi C."/>
            <person name="Clum A."/>
            <person name="Coughlan A.Y."/>
            <person name="Deshpande S."/>
            <person name="Douglass A.P."/>
            <person name="Hanson S.J."/>
            <person name="Klenk H.-P."/>
            <person name="LaButti K."/>
            <person name="Lapidus A."/>
            <person name="Lindquist E."/>
            <person name="Lipzen A."/>
            <person name="Meier-kolthoff J.P."/>
            <person name="Ohm R.A."/>
            <person name="Otillar R.P."/>
            <person name="Pangilinan J."/>
            <person name="Peng Y."/>
            <person name="Rokas A."/>
            <person name="Rosa C.A."/>
            <person name="Scheuner C."/>
            <person name="Sibirny A.A."/>
            <person name="Slot J.C."/>
            <person name="Stielow J.B."/>
            <person name="Sun H."/>
            <person name="Kurtzman C.P."/>
            <person name="Blackwell M."/>
            <person name="Grigoriev I.V."/>
            <person name="Jeffries T.W."/>
        </authorList>
    </citation>
    <scope>NUCLEOTIDE SEQUENCE [LARGE SCALE GENOMIC DNA]</scope>
    <source>
        <strain evidence="4 5">NRRL YB-4993</strain>
    </source>
</reference>
<gene>
    <name evidence="4" type="ORF">METBIDRAFT_9438</name>
</gene>
<dbReference type="STRING" id="869754.A0A1A0HH07"/>
<feature type="compositionally biased region" description="Polar residues" evidence="2">
    <location>
        <begin position="9"/>
        <end position="18"/>
    </location>
</feature>
<dbReference type="Pfam" id="PF10297">
    <property type="entry name" value="Hap4_Hap_bind"/>
    <property type="match status" value="1"/>
</dbReference>
<keyword evidence="5" id="KW-1185">Reference proteome</keyword>
<proteinExistence type="predicted"/>
<evidence type="ECO:0000256" key="1">
    <source>
        <dbReference type="ARBA" id="ARBA00023242"/>
    </source>
</evidence>
<dbReference type="EMBL" id="LXTC01000001">
    <property type="protein sequence ID" value="OBA23133.1"/>
    <property type="molecule type" value="Genomic_DNA"/>
</dbReference>
<sequence length="562" mass="59530">MPPSPQPNLPGSTQTPRGTPQAARDTKMPAAPETPANPGRLAPATAMPGSPPGRYTPKQAPPVAMTPLHKPGILPAPVGSAAHKYAKIQPAIAIKPKPGAPPGAALGPLKSSFNPRYNPLSSPLPALVCDELPAASINTLKKWVLPPRPRPGRKPLCVQGAPNPGAPASLDDDRKGLAHKKHRLLKVAARLLPPASTRNSLHSAVHAVPMSVSGSAASAGSASTATEARRFVAARLRSMTPAASGSGAHASTPAKQRELLGILRPNGEPSVPAASLLAVPPKRVAELQSTYLAKLKEQELVQNYIDILTNQIKELRFVQSGVITFDALNSSPSARPRAQSPPPPDQLDHINNVRDLDAFLAHLTTQSNVIHSVTKKFVGDSLKEGTRVQLQIKHYLDLKANHPGSQSPFVSVNSKDSRGPEPENLAYSPSTAFFEPLATEEPNTELPAFLDGVHSIALFGDDKPSSFFTSGFLRPSNVDVFEHEDGLVNVDIINEQDPFSGSMGSTDKKKLSFSAEGEADTLNSAQDYKPLNAKGPKKIRCGFCGVEAPCLCFDADSVFGEK</sequence>
<feature type="domain" description="Hap4 transcription factor heteromerisation" evidence="3">
    <location>
        <begin position="141"/>
        <end position="155"/>
    </location>
</feature>
<evidence type="ECO:0000313" key="5">
    <source>
        <dbReference type="Proteomes" id="UP000092555"/>
    </source>
</evidence>
<evidence type="ECO:0000259" key="3">
    <source>
        <dbReference type="Pfam" id="PF10297"/>
    </source>
</evidence>